<gene>
    <name evidence="2" type="ORF">Din_025830</name>
</gene>
<dbReference type="EMBL" id="GHES01025830">
    <property type="protein sequence ID" value="MPA56389.1"/>
    <property type="molecule type" value="Transcribed_RNA"/>
</dbReference>
<feature type="compositionally biased region" description="Low complexity" evidence="1">
    <location>
        <begin position="41"/>
        <end position="65"/>
    </location>
</feature>
<feature type="compositionally biased region" description="Polar residues" evidence="1">
    <location>
        <begin position="102"/>
        <end position="144"/>
    </location>
</feature>
<accession>A0A5B7AI39</accession>
<evidence type="ECO:0000256" key="1">
    <source>
        <dbReference type="SAM" id="MobiDB-lite"/>
    </source>
</evidence>
<feature type="compositionally biased region" description="Polar residues" evidence="1">
    <location>
        <begin position="1"/>
        <end position="26"/>
    </location>
</feature>
<dbReference type="PANTHER" id="PTHR33673">
    <property type="entry name" value="SUPPRESSOR SRP40-LIKE PROTEIN"/>
    <property type="match status" value="1"/>
</dbReference>
<organism evidence="2">
    <name type="scientific">Davidia involucrata</name>
    <name type="common">Dove tree</name>
    <dbReference type="NCBI Taxonomy" id="16924"/>
    <lineage>
        <taxon>Eukaryota</taxon>
        <taxon>Viridiplantae</taxon>
        <taxon>Streptophyta</taxon>
        <taxon>Embryophyta</taxon>
        <taxon>Tracheophyta</taxon>
        <taxon>Spermatophyta</taxon>
        <taxon>Magnoliopsida</taxon>
        <taxon>eudicotyledons</taxon>
        <taxon>Gunneridae</taxon>
        <taxon>Pentapetalae</taxon>
        <taxon>asterids</taxon>
        <taxon>Cornales</taxon>
        <taxon>Nyssaceae</taxon>
        <taxon>Davidia</taxon>
    </lineage>
</organism>
<feature type="compositionally biased region" description="Basic and acidic residues" evidence="1">
    <location>
        <begin position="67"/>
        <end position="76"/>
    </location>
</feature>
<feature type="region of interest" description="Disordered" evidence="1">
    <location>
        <begin position="1"/>
        <end position="146"/>
    </location>
</feature>
<evidence type="ECO:0000313" key="2">
    <source>
        <dbReference type="EMBL" id="MPA56389.1"/>
    </source>
</evidence>
<reference evidence="2" key="1">
    <citation type="submission" date="2019-08" db="EMBL/GenBank/DDBJ databases">
        <title>Reference gene set and small RNA set construction with multiple tissues from Davidia involucrata Baill.</title>
        <authorList>
            <person name="Yang H."/>
            <person name="Zhou C."/>
            <person name="Li G."/>
            <person name="Wang J."/>
            <person name="Gao P."/>
            <person name="Wang M."/>
            <person name="Wang R."/>
            <person name="Zhao Y."/>
        </authorList>
    </citation>
    <scope>NUCLEOTIDE SEQUENCE</scope>
    <source>
        <tissue evidence="2">Mixed with DoveR01_LX</tissue>
    </source>
</reference>
<dbReference type="AlphaFoldDB" id="A0A5B7AI39"/>
<dbReference type="PANTHER" id="PTHR33673:SF38">
    <property type="entry name" value="CHROMODOMAIN-HELICASE-DNA-BINDING PROTEIN 7-LIKE"/>
    <property type="match status" value="1"/>
</dbReference>
<proteinExistence type="predicted"/>
<feature type="region of interest" description="Disordered" evidence="1">
    <location>
        <begin position="282"/>
        <end position="312"/>
    </location>
</feature>
<sequence>MEPSNTESNQASSTMESEHVITSNGDLRTRLATAINDVRISNSGKKLSSSSFTSSSSSPDSPFGDPFQEHENEHYESTLGTTSPHKLDDNAHLASNFGENDVSGSSISKLEQSNHELPTSTLSPAITSETPELSLNNVSTTDSPPIQVMVRSGDSYPMEWSITSNESLFSIHMGNMSFSKDYIFWRSGELGMPGEASTSSQFFNFSTNNPPEHEETNTGNSSESVCIAQAAVETMREILRESEEDQSSKKLSLAPSISCQSDSSGVSVKSFAFPILTGDREKGGSAKMRHSVKVGPEQPQLQLQPPPELEPKTPAATQTKWFSCCSFCSWRKICWPKLSCLCNKCSI</sequence>
<protein>
    <submittedName>
        <fullName evidence="2">Uncharacterized protein</fullName>
    </submittedName>
</protein>
<name>A0A5B7AI39_DAVIN</name>